<protein>
    <submittedName>
        <fullName evidence="1">Formyltransferase</fullName>
    </submittedName>
</protein>
<dbReference type="RefSeq" id="WP_048436277.1">
    <property type="nucleotide sequence ID" value="NZ_LWHQ01000016.1"/>
</dbReference>
<organism evidence="1 2">
    <name type="scientific">Methylobacterium platani</name>
    <dbReference type="NCBI Taxonomy" id="427683"/>
    <lineage>
        <taxon>Bacteria</taxon>
        <taxon>Pseudomonadati</taxon>
        <taxon>Pseudomonadota</taxon>
        <taxon>Alphaproteobacteria</taxon>
        <taxon>Hyphomicrobiales</taxon>
        <taxon>Methylobacteriaceae</taxon>
        <taxon>Methylobacterium</taxon>
    </lineage>
</organism>
<dbReference type="Proteomes" id="UP000078316">
    <property type="component" value="Unassembled WGS sequence"/>
</dbReference>
<dbReference type="AlphaFoldDB" id="A0A179SF80"/>
<accession>A0A179SF80</accession>
<dbReference type="OrthoDB" id="7914675at2"/>
<dbReference type="EMBL" id="LWHQ01000016">
    <property type="protein sequence ID" value="OAS25533.1"/>
    <property type="molecule type" value="Genomic_DNA"/>
</dbReference>
<comment type="caution">
    <text evidence="1">The sequence shown here is derived from an EMBL/GenBank/DDBJ whole genome shotgun (WGS) entry which is preliminary data.</text>
</comment>
<evidence type="ECO:0000313" key="1">
    <source>
        <dbReference type="EMBL" id="OAS25533.1"/>
    </source>
</evidence>
<dbReference type="GO" id="GO:0016740">
    <property type="term" value="F:transferase activity"/>
    <property type="evidence" value="ECO:0007669"/>
    <property type="project" value="UniProtKB-KW"/>
</dbReference>
<gene>
    <name evidence="1" type="ORF">A5481_09245</name>
</gene>
<evidence type="ECO:0000313" key="2">
    <source>
        <dbReference type="Proteomes" id="UP000078316"/>
    </source>
</evidence>
<reference evidence="1 2" key="1">
    <citation type="submission" date="2016-04" db="EMBL/GenBank/DDBJ databases">
        <authorList>
            <person name="Evans L.H."/>
            <person name="Alamgir A."/>
            <person name="Owens N."/>
            <person name="Weber N.D."/>
            <person name="Virtaneva K."/>
            <person name="Barbian K."/>
            <person name="Babar A."/>
            <person name="Rosenke K."/>
        </authorList>
    </citation>
    <scope>NUCLEOTIDE SEQUENCE [LARGE SCALE GENOMIC DNA]</scope>
    <source>
        <strain evidence="1 2">PMB02</strain>
    </source>
</reference>
<dbReference type="STRING" id="427683.A5481_09245"/>
<proteinExistence type="predicted"/>
<sequence>MTAWIDGQAVERGTAVAAAASLLAEAHGPVIAGLCAEAAAVQAAYDLARAIGASLDPAAGAGLYADLGALASGGAMTTTPAEARGRADLVLVLGAAPWASGLPGDLAVEAPVRGRAAGQPRALLALGGPGDGGVRHVAYPAGEAGLPADIGLLRGLVAGRIAGPHPLADLASRLRGALYGVVVYDPSEIGALAAEMLNGLVKDLNEVTRCFALPLGDPHQGRAVTQVAAWSTGQGPRVGFGRGRPEHDPWRFDAARQAESGEIDAALWLASLPAPLPAWTRRVPTVALLGAPTGDEARVVIGVGVPGEAFGAALWHPRRAAIAWQEAARQEAPRQEAARGAGAPQPDVLPSAAAILADLQARLAAFPVSNPERSASC</sequence>
<name>A0A179SF80_9HYPH</name>
<keyword evidence="1" id="KW-0808">Transferase</keyword>